<dbReference type="InterPro" id="IPR015797">
    <property type="entry name" value="NUDIX_hydrolase-like_dom_sf"/>
</dbReference>
<dbReference type="OrthoDB" id="7183442at2"/>
<evidence type="ECO:0000256" key="6">
    <source>
        <dbReference type="ARBA" id="ARBA00023211"/>
    </source>
</evidence>
<feature type="domain" description="Nudix hydrolase" evidence="7">
    <location>
        <begin position="17"/>
        <end position="235"/>
    </location>
</feature>
<dbReference type="Proteomes" id="UP000269198">
    <property type="component" value="Unassembled WGS sequence"/>
</dbReference>
<comment type="cofactor">
    <cofactor evidence="2">
        <name>Mg(2+)</name>
        <dbReference type="ChEBI" id="CHEBI:18420"/>
    </cofactor>
</comment>
<evidence type="ECO:0000313" key="8">
    <source>
        <dbReference type="EMBL" id="RNL83301.1"/>
    </source>
</evidence>
<dbReference type="RefSeq" id="WP_123202269.1">
    <property type="nucleotide sequence ID" value="NZ_RJMB01000017.1"/>
</dbReference>
<dbReference type="GO" id="GO:0016818">
    <property type="term" value="F:hydrolase activity, acting on acid anhydrides, in phosphorus-containing anhydrides"/>
    <property type="evidence" value="ECO:0007669"/>
    <property type="project" value="InterPro"/>
</dbReference>
<keyword evidence="9" id="KW-1185">Reference proteome</keyword>
<dbReference type="InterPro" id="IPR039121">
    <property type="entry name" value="NUDT19"/>
</dbReference>
<protein>
    <submittedName>
        <fullName evidence="8">NUDIX hydrolase</fullName>
    </submittedName>
</protein>
<dbReference type="PROSITE" id="PS51462">
    <property type="entry name" value="NUDIX"/>
    <property type="match status" value="1"/>
</dbReference>
<dbReference type="AlphaFoldDB" id="A0A3N0E626"/>
<sequence>MRIEYPRHGGDAAPVEPEHAATVMLLRAKGAGTATGPRDMEVLLLRRAPSMSFAPGVYAFVGGRVDPRDADLGVPGEDPAPAWWVGPDPTLWAEWLGVSVPLARALVCAAVRETFEESGVLLAGKSATNVVTDTRDDAWEADRRALIGRSLSFSDFLDRRGLVLRSDLLLPWSRWITPRTEPRRFDTRFFVAALPEGQQTRDFGEEHDHVLWTRPDDAVGRWRHGELAMLAPTVATCEELAACGSLENVMAAEREIVPIEPELRRVDGGLWAVVPGGNEYPL</sequence>
<accession>A0A3N0E626</accession>
<evidence type="ECO:0000256" key="1">
    <source>
        <dbReference type="ARBA" id="ARBA00001936"/>
    </source>
</evidence>
<dbReference type="SUPFAM" id="SSF55811">
    <property type="entry name" value="Nudix"/>
    <property type="match status" value="1"/>
</dbReference>
<reference evidence="8 9" key="1">
    <citation type="submission" date="2018-11" db="EMBL/GenBank/DDBJ databases">
        <title>The genome draft of YIM 96095.</title>
        <authorList>
            <person name="Tang S.-K."/>
            <person name="Chunyu W.-X."/>
            <person name="Feng Y.-Z."/>
        </authorList>
    </citation>
    <scope>NUCLEOTIDE SEQUENCE [LARGE SCALE GENOMIC DNA]</scope>
    <source>
        <strain evidence="8 9">YIM 96095</strain>
    </source>
</reference>
<dbReference type="CDD" id="cd18870">
    <property type="entry name" value="NUDIX_AcylCoAdiphos_Nudt19"/>
    <property type="match status" value="1"/>
</dbReference>
<evidence type="ECO:0000256" key="3">
    <source>
        <dbReference type="ARBA" id="ARBA00022723"/>
    </source>
</evidence>
<keyword evidence="6" id="KW-0464">Manganese</keyword>
<keyword evidence="3" id="KW-0479">Metal-binding</keyword>
<evidence type="ECO:0000313" key="9">
    <source>
        <dbReference type="Proteomes" id="UP000269198"/>
    </source>
</evidence>
<proteinExistence type="predicted"/>
<comment type="caution">
    <text evidence="8">The sequence shown here is derived from an EMBL/GenBank/DDBJ whole genome shotgun (WGS) entry which is preliminary data.</text>
</comment>
<keyword evidence="4 8" id="KW-0378">Hydrolase</keyword>
<organism evidence="8 9">
    <name type="scientific">Halostreptopolyspora alba</name>
    <dbReference type="NCBI Taxonomy" id="2487137"/>
    <lineage>
        <taxon>Bacteria</taxon>
        <taxon>Bacillati</taxon>
        <taxon>Actinomycetota</taxon>
        <taxon>Actinomycetes</taxon>
        <taxon>Streptosporangiales</taxon>
        <taxon>Nocardiopsidaceae</taxon>
        <taxon>Halostreptopolyspora</taxon>
    </lineage>
</organism>
<evidence type="ECO:0000256" key="2">
    <source>
        <dbReference type="ARBA" id="ARBA00001946"/>
    </source>
</evidence>
<evidence type="ECO:0000256" key="5">
    <source>
        <dbReference type="ARBA" id="ARBA00022842"/>
    </source>
</evidence>
<dbReference type="PANTHER" id="PTHR12318">
    <property type="entry name" value="TESTOSTERONE-REGULATED PROTEIN RP2"/>
    <property type="match status" value="1"/>
</dbReference>
<dbReference type="GO" id="GO:0046872">
    <property type="term" value="F:metal ion binding"/>
    <property type="evidence" value="ECO:0007669"/>
    <property type="project" value="UniProtKB-KW"/>
</dbReference>
<comment type="cofactor">
    <cofactor evidence="1">
        <name>Mn(2+)</name>
        <dbReference type="ChEBI" id="CHEBI:29035"/>
    </cofactor>
</comment>
<evidence type="ECO:0000256" key="4">
    <source>
        <dbReference type="ARBA" id="ARBA00022801"/>
    </source>
</evidence>
<name>A0A3N0E626_9ACTN</name>
<gene>
    <name evidence="8" type="ORF">EFW17_16295</name>
</gene>
<dbReference type="InterPro" id="IPR000086">
    <property type="entry name" value="NUDIX_hydrolase_dom"/>
</dbReference>
<dbReference type="PANTHER" id="PTHR12318:SF0">
    <property type="entry name" value="ACYL-COENZYME A DIPHOSPHATASE NUDT19"/>
    <property type="match status" value="1"/>
</dbReference>
<keyword evidence="5" id="KW-0460">Magnesium</keyword>
<evidence type="ECO:0000259" key="7">
    <source>
        <dbReference type="PROSITE" id="PS51462"/>
    </source>
</evidence>
<dbReference type="EMBL" id="RJMB01000017">
    <property type="protein sequence ID" value="RNL83301.1"/>
    <property type="molecule type" value="Genomic_DNA"/>
</dbReference>
<dbReference type="Gene3D" id="3.90.79.10">
    <property type="entry name" value="Nucleoside Triphosphate Pyrophosphohydrolase"/>
    <property type="match status" value="1"/>
</dbReference>